<dbReference type="InterPro" id="IPR019273">
    <property type="entry name" value="Lunapark_Znf"/>
</dbReference>
<dbReference type="GO" id="GO:0071788">
    <property type="term" value="P:endoplasmic reticulum tubular network maintenance"/>
    <property type="evidence" value="ECO:0007669"/>
    <property type="project" value="UniProtKB-UniRule"/>
</dbReference>
<sequence length="333" mass="38044">MGNIFRRRRPARDELEEIVAYIKDLELQLKEHLEARSDYLRFLLYAAIFLFSVTSAYFLLLYNDLSKRLLATGGTFSVSILLFFLLRLMLLTVYGYLIGSKKKKIQYYTERKLAIIEDVKENEKFKVAKEIIEKYSTKEELEAMSGGMNGSGSVNSSDTKEDKSKQKKISANGKSADDQRRITISSMAELNTQSSSQSGVKEVSAIPKLHQISETKFQRAPVRPFVETTNSAVDRILDYVMGESISSRYALICSNCLVHNGMALKEEFEQITFFCFKCSAYNPSRNELRATKQRQKATTHNFGRTSIATSQELESRLKEEPEHSESDENFNDE</sequence>
<dbReference type="Proteomes" id="UP000887574">
    <property type="component" value="Unplaced"/>
</dbReference>
<comment type="function">
    <text evidence="2">Plays a role in determining ER morphology.</text>
</comment>
<keyword evidence="5" id="KW-1185">Reference proteome</keyword>
<evidence type="ECO:0000259" key="4">
    <source>
        <dbReference type="Pfam" id="PF10058"/>
    </source>
</evidence>
<organism evidence="5 7">
    <name type="scientific">Ditylenchus dipsaci</name>
    <dbReference type="NCBI Taxonomy" id="166011"/>
    <lineage>
        <taxon>Eukaryota</taxon>
        <taxon>Metazoa</taxon>
        <taxon>Ecdysozoa</taxon>
        <taxon>Nematoda</taxon>
        <taxon>Chromadorea</taxon>
        <taxon>Rhabditida</taxon>
        <taxon>Tylenchina</taxon>
        <taxon>Tylenchomorpha</taxon>
        <taxon>Sphaerularioidea</taxon>
        <taxon>Anguinidae</taxon>
        <taxon>Anguininae</taxon>
        <taxon>Ditylenchus</taxon>
    </lineage>
</organism>
<feature type="region of interest" description="Disordered" evidence="3">
    <location>
        <begin position="291"/>
        <end position="333"/>
    </location>
</feature>
<keyword evidence="2" id="KW-0812">Transmembrane</keyword>
<dbReference type="PANTHER" id="PTHR22166:SF12">
    <property type="entry name" value="ENDOPLASMIC RETICULUM JUNCTION FORMATION PROTEIN LUNAPARK"/>
    <property type="match status" value="1"/>
</dbReference>
<reference evidence="6 7" key="1">
    <citation type="submission" date="2022-11" db="UniProtKB">
        <authorList>
            <consortium name="WormBaseParasite"/>
        </authorList>
    </citation>
    <scope>IDENTIFICATION</scope>
</reference>
<dbReference type="InterPro" id="IPR040115">
    <property type="entry name" value="Lnp"/>
</dbReference>
<dbReference type="Pfam" id="PF10058">
    <property type="entry name" value="Zn_ribbon_10"/>
    <property type="match status" value="1"/>
</dbReference>
<evidence type="ECO:0000313" key="6">
    <source>
        <dbReference type="WBParaSite" id="jg11772"/>
    </source>
</evidence>
<feature type="compositionally biased region" description="Polar residues" evidence="3">
    <location>
        <begin position="298"/>
        <end position="312"/>
    </location>
</feature>
<keyword evidence="2" id="KW-1133">Transmembrane helix</keyword>
<evidence type="ECO:0000256" key="1">
    <source>
        <dbReference type="ARBA" id="ARBA00009940"/>
    </source>
</evidence>
<name>A0A915DZ10_9BILA</name>
<feature type="compositionally biased region" description="Basic and acidic residues" evidence="3">
    <location>
        <begin position="313"/>
        <end position="326"/>
    </location>
</feature>
<accession>A0A915DZ10</accession>
<keyword evidence="2" id="KW-0472">Membrane</keyword>
<proteinExistence type="inferred from homology"/>
<feature type="region of interest" description="Disordered" evidence="3">
    <location>
        <begin position="144"/>
        <end position="178"/>
    </location>
</feature>
<evidence type="ECO:0000256" key="2">
    <source>
        <dbReference type="RuleBase" id="RU367073"/>
    </source>
</evidence>
<feature type="transmembrane region" description="Helical" evidence="2">
    <location>
        <begin position="74"/>
        <end position="97"/>
    </location>
</feature>
<evidence type="ECO:0000313" key="7">
    <source>
        <dbReference type="WBParaSite" id="jg24967"/>
    </source>
</evidence>
<comment type="subcellular location">
    <subcellularLocation>
        <location evidence="2">Endoplasmic reticulum membrane</location>
        <topology evidence="2">Multi-pass membrane protein</topology>
    </subcellularLocation>
</comment>
<dbReference type="GO" id="GO:0098826">
    <property type="term" value="C:endoplasmic reticulum tubular network membrane"/>
    <property type="evidence" value="ECO:0007669"/>
    <property type="project" value="UniProtKB-UniRule"/>
</dbReference>
<feature type="domain" description="Lunapark zinc ribbon" evidence="4">
    <location>
        <begin position="233"/>
        <end position="282"/>
    </location>
</feature>
<dbReference type="PANTHER" id="PTHR22166">
    <property type="entry name" value="ENDOPLASMIC RETICULUM JUNCTION FORMATION PROTEIN LUNAPARK"/>
    <property type="match status" value="1"/>
</dbReference>
<dbReference type="GO" id="GO:0008270">
    <property type="term" value="F:zinc ion binding"/>
    <property type="evidence" value="ECO:0007669"/>
    <property type="project" value="UniProtKB-KW"/>
</dbReference>
<protein>
    <recommendedName>
        <fullName evidence="2">Endoplasmic reticulum junction formation protein lunapark</fullName>
    </recommendedName>
</protein>
<keyword evidence="2" id="KW-0862">Zinc</keyword>
<evidence type="ECO:0000313" key="5">
    <source>
        <dbReference type="Proteomes" id="UP000887574"/>
    </source>
</evidence>
<dbReference type="AlphaFoldDB" id="A0A915DZ10"/>
<dbReference type="WBParaSite" id="jg11772">
    <property type="protein sequence ID" value="jg11772"/>
    <property type="gene ID" value="jg11772"/>
</dbReference>
<keyword evidence="2" id="KW-0479">Metal-binding</keyword>
<comment type="domain">
    <text evidence="2">The C4-type zinc finger motif is necessary both for its ER three-way tubular junction localization and formation.</text>
</comment>
<evidence type="ECO:0000256" key="3">
    <source>
        <dbReference type="SAM" id="MobiDB-lite"/>
    </source>
</evidence>
<dbReference type="GO" id="GO:1903373">
    <property type="term" value="P:positive regulation of endoplasmic reticulum tubular network organization"/>
    <property type="evidence" value="ECO:0007669"/>
    <property type="project" value="UniProtKB-UniRule"/>
</dbReference>
<comment type="similarity">
    <text evidence="1 2">Belongs to the lunapark family.</text>
</comment>
<dbReference type="WBParaSite" id="jg24967">
    <property type="protein sequence ID" value="jg24967"/>
    <property type="gene ID" value="jg24967"/>
</dbReference>
<feature type="transmembrane region" description="Helical" evidence="2">
    <location>
        <begin position="42"/>
        <end position="62"/>
    </location>
</feature>
<keyword evidence="2" id="KW-0863">Zinc-finger</keyword>
<keyword evidence="2" id="KW-0256">Endoplasmic reticulum</keyword>